<reference evidence="2" key="3">
    <citation type="submission" date="2022-06" db="UniProtKB">
        <authorList>
            <consortium name="EnsemblMetazoa"/>
        </authorList>
    </citation>
    <scope>IDENTIFICATION</scope>
</reference>
<evidence type="ECO:0000313" key="2">
    <source>
        <dbReference type="EnsemblMetazoa" id="KAF7489299.1"/>
    </source>
</evidence>
<proteinExistence type="predicted"/>
<keyword evidence="3" id="KW-1185">Reference proteome</keyword>
<dbReference type="Proteomes" id="UP000070412">
    <property type="component" value="Unassembled WGS sequence"/>
</dbReference>
<dbReference type="EnsemblMetazoa" id="SSS_1508s_mrna">
    <property type="protein sequence ID" value="KAF7489299.1"/>
    <property type="gene ID" value="SSS_1508"/>
</dbReference>
<evidence type="ECO:0000313" key="3">
    <source>
        <dbReference type="Proteomes" id="UP000070412"/>
    </source>
</evidence>
<dbReference type="EMBL" id="WVUK01000065">
    <property type="protein sequence ID" value="KAF7489299.1"/>
    <property type="molecule type" value="Genomic_DNA"/>
</dbReference>
<dbReference type="AlphaFoldDB" id="A0A834VBK7"/>
<gene>
    <name evidence="1" type="ORF">SSS_1508</name>
</gene>
<protein>
    <submittedName>
        <fullName evidence="1 2">Uncharacterized protein</fullName>
    </submittedName>
</protein>
<organism evidence="1">
    <name type="scientific">Sarcoptes scabiei</name>
    <name type="common">Itch mite</name>
    <name type="synonym">Acarus scabiei</name>
    <dbReference type="NCBI Taxonomy" id="52283"/>
    <lineage>
        <taxon>Eukaryota</taxon>
        <taxon>Metazoa</taxon>
        <taxon>Ecdysozoa</taxon>
        <taxon>Arthropoda</taxon>
        <taxon>Chelicerata</taxon>
        <taxon>Arachnida</taxon>
        <taxon>Acari</taxon>
        <taxon>Acariformes</taxon>
        <taxon>Sarcoptiformes</taxon>
        <taxon>Astigmata</taxon>
        <taxon>Psoroptidia</taxon>
        <taxon>Sarcoptoidea</taxon>
        <taxon>Sarcoptidae</taxon>
        <taxon>Sarcoptinae</taxon>
        <taxon>Sarcoptes</taxon>
    </lineage>
</organism>
<sequence>MVLINVKHYGYKRVKERKTLQQQTTLVLPTSNLIQSDPREFDKKQDFYLSLVGTFQHLLRCHYDLQHRHNRHFLIAICSLLSCCLLRPKSSQTCDARSIDQSINTTSIVVKKDIDEIADCLQRSKRSKDI</sequence>
<accession>A0A834VBK7</accession>
<reference evidence="1" key="2">
    <citation type="submission" date="2020-01" db="EMBL/GenBank/DDBJ databases">
        <authorList>
            <person name="Korhonen P.K.K."/>
            <person name="Guangxu M.G."/>
            <person name="Wang T.W."/>
            <person name="Stroehlein A.J.S."/>
            <person name="Young N.D."/>
            <person name="Ang C.-S.A."/>
            <person name="Fernando D.W.F."/>
            <person name="Lu H.L."/>
            <person name="Taylor S.T."/>
            <person name="Ehtesham M.E.M."/>
            <person name="Najaraj S.H.N."/>
            <person name="Harsha G.H.G."/>
            <person name="Madugundu A.M."/>
            <person name="Renuse S.R."/>
            <person name="Holt D.H."/>
            <person name="Pandey A.P."/>
            <person name="Papenfuss A.P."/>
            <person name="Gasser R.B.G."/>
            <person name="Fischer K.F."/>
        </authorList>
    </citation>
    <scope>NUCLEOTIDE SEQUENCE</scope>
    <source>
        <strain evidence="1">SSS_KF_BRIS2020</strain>
    </source>
</reference>
<reference evidence="3" key="1">
    <citation type="journal article" date="2020" name="PLoS Negl. Trop. Dis.">
        <title>High-quality nuclear genome for Sarcoptes scabiei-A critical resource for a neglected parasite.</title>
        <authorList>
            <person name="Korhonen P.K."/>
            <person name="Gasser R.B."/>
            <person name="Ma G."/>
            <person name="Wang T."/>
            <person name="Stroehlein A.J."/>
            <person name="Young N.D."/>
            <person name="Ang C.S."/>
            <person name="Fernando D.D."/>
            <person name="Lu H.C."/>
            <person name="Taylor S."/>
            <person name="Reynolds S.L."/>
            <person name="Mofiz E."/>
            <person name="Najaraj S.H."/>
            <person name="Gowda H."/>
            <person name="Madugundu A."/>
            <person name="Renuse S."/>
            <person name="Holt D."/>
            <person name="Pandey A."/>
            <person name="Papenfuss A.T."/>
            <person name="Fischer K."/>
        </authorList>
    </citation>
    <scope>NUCLEOTIDE SEQUENCE [LARGE SCALE GENOMIC DNA]</scope>
</reference>
<name>A0A834VBK7_SARSC</name>
<evidence type="ECO:0000313" key="1">
    <source>
        <dbReference type="EMBL" id="KAF7489299.1"/>
    </source>
</evidence>